<evidence type="ECO:0000313" key="10">
    <source>
        <dbReference type="EMBL" id="MBA0084908.1"/>
    </source>
</evidence>
<dbReference type="GO" id="GO:0009055">
    <property type="term" value="F:electron transfer activity"/>
    <property type="evidence" value="ECO:0007669"/>
    <property type="project" value="InterPro"/>
</dbReference>
<gene>
    <name evidence="10" type="ORF">HRJ53_07930</name>
</gene>
<feature type="signal peptide" evidence="9">
    <location>
        <begin position="1"/>
        <end position="23"/>
    </location>
</feature>
<sequence length="382" mass="40871">MPRTILGALLCFALCIVTASGQAASEPKPQLAEEVFKNVQVLKGISVNEFMGTMGFFAASLSLNCTDCHVSESSGDWGPYAADTPLKKTARRMIVMVNDLNKNSFGGRRAVTCYSCHRGTIFPKVIPNLAEQYSSPPADDPNEIEIIGKAPATVSAEQILDKYIQALGGAQRLADLSSFVVKGTYQGYDTDLEAVPLEVFAKAPGQRTTVVHMRPGNSTTTYDGRAGWIAAADKPVGLLALAGEDLDGVRLEAALSFPTGIRQALGQWRAGFPKAAIGNREVQIIQGTAAGGSRVKLFFDQQSGLLVRVLRYTDTAVGIIPAQTDYSDYREVAGVKMPFHWVVTWTNGQSTAEVSEVQPNVAMDASKFARPAPALSPKPAAK</sequence>
<dbReference type="SUPFAM" id="SSF48695">
    <property type="entry name" value="Multiheme cytochromes"/>
    <property type="match status" value="1"/>
</dbReference>
<evidence type="ECO:0000256" key="5">
    <source>
        <dbReference type="ARBA" id="ARBA00022617"/>
    </source>
</evidence>
<keyword evidence="5" id="KW-0349">Heme</keyword>
<organism evidence="10 11">
    <name type="scientific">Candidatus Acidiferrum panamense</name>
    <dbReference type="NCBI Taxonomy" id="2741543"/>
    <lineage>
        <taxon>Bacteria</taxon>
        <taxon>Pseudomonadati</taxon>
        <taxon>Acidobacteriota</taxon>
        <taxon>Terriglobia</taxon>
        <taxon>Candidatus Acidiferrales</taxon>
        <taxon>Candidatus Acidiferrum</taxon>
    </lineage>
</organism>
<evidence type="ECO:0000256" key="6">
    <source>
        <dbReference type="ARBA" id="ARBA00022723"/>
    </source>
</evidence>
<dbReference type="Pfam" id="PF02276">
    <property type="entry name" value="CytoC_RC"/>
    <property type="match status" value="1"/>
</dbReference>
<dbReference type="InterPro" id="IPR023119">
    <property type="entry name" value="Multihaem_cyt_PRC_cyt_su-like"/>
</dbReference>
<dbReference type="Proteomes" id="UP000567293">
    <property type="component" value="Unassembled WGS sequence"/>
</dbReference>
<dbReference type="EMBL" id="JACDQQ010000761">
    <property type="protein sequence ID" value="MBA0084908.1"/>
    <property type="molecule type" value="Genomic_DNA"/>
</dbReference>
<dbReference type="GO" id="GO:0020037">
    <property type="term" value="F:heme binding"/>
    <property type="evidence" value="ECO:0007669"/>
    <property type="project" value="InterPro"/>
</dbReference>
<evidence type="ECO:0000256" key="2">
    <source>
        <dbReference type="ARBA" id="ARBA00015978"/>
    </source>
</evidence>
<proteinExistence type="predicted"/>
<accession>A0A7V8NP16</accession>
<keyword evidence="11" id="KW-1185">Reference proteome</keyword>
<comment type="caution">
    <text evidence="10">The sequence shown here is derived from an EMBL/GenBank/DDBJ whole genome shotgun (WGS) entry which is preliminary data.</text>
</comment>
<evidence type="ECO:0000256" key="3">
    <source>
        <dbReference type="ARBA" id="ARBA00022448"/>
    </source>
</evidence>
<evidence type="ECO:0000256" key="8">
    <source>
        <dbReference type="ARBA" id="ARBA00023004"/>
    </source>
</evidence>
<dbReference type="GO" id="GO:0019684">
    <property type="term" value="P:photosynthesis, light reaction"/>
    <property type="evidence" value="ECO:0007669"/>
    <property type="project" value="InterPro"/>
</dbReference>
<reference evidence="10" key="1">
    <citation type="submission" date="2020-06" db="EMBL/GenBank/DDBJ databases">
        <title>Legume-microbial interactions unlock mineral nutrients during tropical forest succession.</title>
        <authorList>
            <person name="Epihov D.Z."/>
        </authorList>
    </citation>
    <scope>NUCLEOTIDE SEQUENCE [LARGE SCALE GENOMIC DNA]</scope>
    <source>
        <strain evidence="10">Pan2503</strain>
    </source>
</reference>
<dbReference type="InterPro" id="IPR003158">
    <property type="entry name" value="Photosyn_RC_cyt_c-su"/>
</dbReference>
<evidence type="ECO:0000256" key="4">
    <source>
        <dbReference type="ARBA" id="ARBA00022531"/>
    </source>
</evidence>
<protein>
    <recommendedName>
        <fullName evidence="2">Photosynthetic reaction center cytochrome c subunit</fullName>
    </recommendedName>
</protein>
<keyword evidence="8" id="KW-0408">Iron</keyword>
<keyword evidence="7" id="KW-0249">Electron transport</keyword>
<evidence type="ECO:0000256" key="9">
    <source>
        <dbReference type="SAM" id="SignalP"/>
    </source>
</evidence>
<dbReference type="InterPro" id="IPR036280">
    <property type="entry name" value="Multihaem_cyt_sf"/>
</dbReference>
<dbReference type="Gene3D" id="1.10.468.10">
    <property type="entry name" value="Photosynthetic Reaction Center, subunit C, domain 2"/>
    <property type="match status" value="1"/>
</dbReference>
<evidence type="ECO:0000313" key="11">
    <source>
        <dbReference type="Proteomes" id="UP000567293"/>
    </source>
</evidence>
<feature type="chain" id="PRO_5031204629" description="Photosynthetic reaction center cytochrome c subunit" evidence="9">
    <location>
        <begin position="24"/>
        <end position="382"/>
    </location>
</feature>
<evidence type="ECO:0000256" key="7">
    <source>
        <dbReference type="ARBA" id="ARBA00022982"/>
    </source>
</evidence>
<dbReference type="GO" id="GO:0030077">
    <property type="term" value="C:plasma membrane light-harvesting complex"/>
    <property type="evidence" value="ECO:0007669"/>
    <property type="project" value="InterPro"/>
</dbReference>
<comment type="function">
    <text evidence="1">The reaction center of purple bacteria contains a tightly bound cytochrome molecule which re-reduces the photo oxidized primary electron donor.</text>
</comment>
<name>A0A7V8NP16_9BACT</name>
<keyword evidence="3" id="KW-0813">Transport</keyword>
<dbReference type="AlphaFoldDB" id="A0A7V8NP16"/>
<keyword evidence="4" id="KW-0602">Photosynthesis</keyword>
<keyword evidence="9" id="KW-0732">Signal</keyword>
<keyword evidence="6" id="KW-0479">Metal-binding</keyword>
<evidence type="ECO:0000256" key="1">
    <source>
        <dbReference type="ARBA" id="ARBA00003196"/>
    </source>
</evidence>
<dbReference type="GO" id="GO:0005506">
    <property type="term" value="F:iron ion binding"/>
    <property type="evidence" value="ECO:0007669"/>
    <property type="project" value="InterPro"/>
</dbReference>